<accession>A0A4Q7ZRT6</accession>
<keyword evidence="3" id="KW-1185">Reference proteome</keyword>
<evidence type="ECO:0000256" key="1">
    <source>
        <dbReference type="SAM" id="MobiDB-lite"/>
    </source>
</evidence>
<feature type="region of interest" description="Disordered" evidence="1">
    <location>
        <begin position="1"/>
        <end position="46"/>
    </location>
</feature>
<organism evidence="2 3">
    <name type="scientific">Krasilnikovia cinnamomea</name>
    <dbReference type="NCBI Taxonomy" id="349313"/>
    <lineage>
        <taxon>Bacteria</taxon>
        <taxon>Bacillati</taxon>
        <taxon>Actinomycetota</taxon>
        <taxon>Actinomycetes</taxon>
        <taxon>Micromonosporales</taxon>
        <taxon>Micromonosporaceae</taxon>
        <taxon>Krasilnikovia</taxon>
    </lineage>
</organism>
<evidence type="ECO:0000313" key="3">
    <source>
        <dbReference type="Proteomes" id="UP000292564"/>
    </source>
</evidence>
<dbReference type="AlphaFoldDB" id="A0A4Q7ZRT6"/>
<name>A0A4Q7ZRT6_9ACTN</name>
<evidence type="ECO:0000313" key="2">
    <source>
        <dbReference type="EMBL" id="RZU53862.1"/>
    </source>
</evidence>
<comment type="caution">
    <text evidence="2">The sequence shown here is derived from an EMBL/GenBank/DDBJ whole genome shotgun (WGS) entry which is preliminary data.</text>
</comment>
<gene>
    <name evidence="2" type="ORF">EV385_5796</name>
</gene>
<protein>
    <submittedName>
        <fullName evidence="2">Uncharacterized protein</fullName>
    </submittedName>
</protein>
<dbReference type="Proteomes" id="UP000292564">
    <property type="component" value="Unassembled WGS sequence"/>
</dbReference>
<reference evidence="2 3" key="1">
    <citation type="submission" date="2019-02" db="EMBL/GenBank/DDBJ databases">
        <title>Sequencing the genomes of 1000 actinobacteria strains.</title>
        <authorList>
            <person name="Klenk H.-P."/>
        </authorList>
    </citation>
    <scope>NUCLEOTIDE SEQUENCE [LARGE SCALE GENOMIC DNA]</scope>
    <source>
        <strain evidence="2 3">DSM 45162</strain>
    </source>
</reference>
<dbReference type="EMBL" id="SHKY01000001">
    <property type="protein sequence ID" value="RZU53862.1"/>
    <property type="molecule type" value="Genomic_DNA"/>
</dbReference>
<proteinExistence type="predicted"/>
<sequence length="83" mass="8809">MGFNHDATHGMNPTPAADNLPGEPTGHQAPSRPRTPCLPSAPAGQNARLVTVNGRYPMLDALTDRPAKNQVTHLVSDRLITSS</sequence>